<accession>A0A5B3H5F1</accession>
<name>A0A5B3H5F1_9BACT</name>
<comment type="caution">
    <text evidence="1">The sequence shown here is derived from an EMBL/GenBank/DDBJ whole genome shotgun (WGS) entry which is preliminary data.</text>
</comment>
<dbReference type="EMBL" id="VVXH01000001">
    <property type="protein sequence ID" value="KAA2381265.1"/>
    <property type="molecule type" value="Genomic_DNA"/>
</dbReference>
<evidence type="ECO:0000313" key="1">
    <source>
        <dbReference type="EMBL" id="KAA2381265.1"/>
    </source>
</evidence>
<sequence length="94" mass="10895">MTRPCKCGECAFFKNEDANGYGHCIITLNQYRCDDLCKFKEDHMSAVETLRALHHYQKWRRGGNGRPPHPFVVGQTIDNAIRALRRITKDTPKF</sequence>
<dbReference type="Proteomes" id="UP000322940">
    <property type="component" value="Unassembled WGS sequence"/>
</dbReference>
<protein>
    <submittedName>
        <fullName evidence="1">Uncharacterized protein</fullName>
    </submittedName>
</protein>
<dbReference type="AlphaFoldDB" id="A0A5B3H5F1"/>
<proteinExistence type="predicted"/>
<gene>
    <name evidence="1" type="ORF">F2Y10_01925</name>
</gene>
<organism evidence="1 2">
    <name type="scientific">Alistipes onderdonkii</name>
    <dbReference type="NCBI Taxonomy" id="328813"/>
    <lineage>
        <taxon>Bacteria</taxon>
        <taxon>Pseudomonadati</taxon>
        <taxon>Bacteroidota</taxon>
        <taxon>Bacteroidia</taxon>
        <taxon>Bacteroidales</taxon>
        <taxon>Rikenellaceae</taxon>
        <taxon>Alistipes</taxon>
    </lineage>
</organism>
<evidence type="ECO:0000313" key="2">
    <source>
        <dbReference type="Proteomes" id="UP000322940"/>
    </source>
</evidence>
<reference evidence="1 2" key="1">
    <citation type="journal article" date="2019" name="Nat. Med.">
        <title>A library of human gut bacterial isolates paired with longitudinal multiomics data enables mechanistic microbiome research.</title>
        <authorList>
            <person name="Poyet M."/>
            <person name="Groussin M."/>
            <person name="Gibbons S.M."/>
            <person name="Avila-Pacheco J."/>
            <person name="Jiang X."/>
            <person name="Kearney S.M."/>
            <person name="Perrotta A.R."/>
            <person name="Berdy B."/>
            <person name="Zhao S."/>
            <person name="Lieberman T.D."/>
            <person name="Swanson P.K."/>
            <person name="Smith M."/>
            <person name="Roesemann S."/>
            <person name="Alexander J.E."/>
            <person name="Rich S.A."/>
            <person name="Livny J."/>
            <person name="Vlamakis H."/>
            <person name="Clish C."/>
            <person name="Bullock K."/>
            <person name="Deik A."/>
            <person name="Scott J."/>
            <person name="Pierce K.A."/>
            <person name="Xavier R.J."/>
            <person name="Alm E.J."/>
        </authorList>
    </citation>
    <scope>NUCLEOTIDE SEQUENCE [LARGE SCALE GENOMIC DNA]</scope>
    <source>
        <strain evidence="1 2">BIOML-A266</strain>
    </source>
</reference>